<sequence length="489" mass="52178">MSEHHLTPTSGPSPTASYEARSPTLVASTSIPGSPNVTPTRTVAIIKPHALDHRFEIEQRITEAKFEIVKERQMEFDVETDPDTLFELFGDDAQSFAEGPVWVYVLERRRAIEVWNTIMGDPDPAVAREHSPTSLRALYGLSAEQNAVMGSPDIEIAEIQIASLFVSSPPFPTSDLPEEYPGSMRSVSSALLAALRRDNAAPSSTNGSVRPPSTTTGKPTFKARPLPQTHVTPSIAPRTTRAADLRAGIIAPDAHVGPRAPPTKERLAQIFTNVPGHKRAESIAVASTAPPVVAPRMTRAASLRLGQTPVESPRRPKTVDPESARETFDGVPGHKRRESIAVASTKAPTVAPRLNKSAALRVQKDAAPPSSYMFRAPSGQRTPSLSRSSSRSQLVPSRPASAQSMSTPAPAPVRRTPSRSVSTSSFADARKTTAATAPAPAPAAPPKPRPRPSSLQVPTMAPRQNKSAMLRAAKMAAATPTPAKSRAMV</sequence>
<reference evidence="1" key="1">
    <citation type="submission" date="2021-03" db="EMBL/GenBank/DDBJ databases">
        <authorList>
            <consortium name="DOE Joint Genome Institute"/>
            <person name="Ahrendt S."/>
            <person name="Looney B.P."/>
            <person name="Miyauchi S."/>
            <person name="Morin E."/>
            <person name="Drula E."/>
            <person name="Courty P.E."/>
            <person name="Chicoki N."/>
            <person name="Fauchery L."/>
            <person name="Kohler A."/>
            <person name="Kuo A."/>
            <person name="Labutti K."/>
            <person name="Pangilinan J."/>
            <person name="Lipzen A."/>
            <person name="Riley R."/>
            <person name="Andreopoulos W."/>
            <person name="He G."/>
            <person name="Johnson J."/>
            <person name="Barry K.W."/>
            <person name="Grigoriev I.V."/>
            <person name="Nagy L."/>
            <person name="Hibbett D."/>
            <person name="Henrissat B."/>
            <person name="Matheny P.B."/>
            <person name="Labbe J."/>
            <person name="Martin F."/>
        </authorList>
    </citation>
    <scope>NUCLEOTIDE SEQUENCE</scope>
    <source>
        <strain evidence="1">HHB10654</strain>
    </source>
</reference>
<comment type="caution">
    <text evidence="1">The sequence shown here is derived from an EMBL/GenBank/DDBJ whole genome shotgun (WGS) entry which is preliminary data.</text>
</comment>
<proteinExistence type="predicted"/>
<reference evidence="1" key="2">
    <citation type="journal article" date="2022" name="New Phytol.">
        <title>Evolutionary transition to the ectomycorrhizal habit in the genomes of a hyperdiverse lineage of mushroom-forming fungi.</title>
        <authorList>
            <person name="Looney B."/>
            <person name="Miyauchi S."/>
            <person name="Morin E."/>
            <person name="Drula E."/>
            <person name="Courty P.E."/>
            <person name="Kohler A."/>
            <person name="Kuo A."/>
            <person name="LaButti K."/>
            <person name="Pangilinan J."/>
            <person name="Lipzen A."/>
            <person name="Riley R."/>
            <person name="Andreopoulos W."/>
            <person name="He G."/>
            <person name="Johnson J."/>
            <person name="Nolan M."/>
            <person name="Tritt A."/>
            <person name="Barry K.W."/>
            <person name="Grigoriev I.V."/>
            <person name="Nagy L.G."/>
            <person name="Hibbett D."/>
            <person name="Henrissat B."/>
            <person name="Matheny P.B."/>
            <person name="Labbe J."/>
            <person name="Martin F.M."/>
        </authorList>
    </citation>
    <scope>NUCLEOTIDE SEQUENCE</scope>
    <source>
        <strain evidence="1">HHB10654</strain>
    </source>
</reference>
<evidence type="ECO:0000313" key="1">
    <source>
        <dbReference type="EMBL" id="KAI0057834.1"/>
    </source>
</evidence>
<organism evidence="1 2">
    <name type="scientific">Artomyces pyxidatus</name>
    <dbReference type="NCBI Taxonomy" id="48021"/>
    <lineage>
        <taxon>Eukaryota</taxon>
        <taxon>Fungi</taxon>
        <taxon>Dikarya</taxon>
        <taxon>Basidiomycota</taxon>
        <taxon>Agaricomycotina</taxon>
        <taxon>Agaricomycetes</taxon>
        <taxon>Russulales</taxon>
        <taxon>Auriscalpiaceae</taxon>
        <taxon>Artomyces</taxon>
    </lineage>
</organism>
<protein>
    <submittedName>
        <fullName evidence="1">Uncharacterized protein</fullName>
    </submittedName>
</protein>
<accession>A0ACB8SMN7</accession>
<evidence type="ECO:0000313" key="2">
    <source>
        <dbReference type="Proteomes" id="UP000814140"/>
    </source>
</evidence>
<dbReference type="EMBL" id="MU277242">
    <property type="protein sequence ID" value="KAI0057834.1"/>
    <property type="molecule type" value="Genomic_DNA"/>
</dbReference>
<keyword evidence="2" id="KW-1185">Reference proteome</keyword>
<name>A0ACB8SMN7_9AGAM</name>
<gene>
    <name evidence="1" type="ORF">BV25DRAFT_1862967</name>
</gene>
<dbReference type="Proteomes" id="UP000814140">
    <property type="component" value="Unassembled WGS sequence"/>
</dbReference>